<sequence length="131" mass="15037">MLNVLFDNYIEAVIEKSPSKLASLFCDDGILKLPFRTGRPIIEGKSNILEHYLASFGQAPLVFISIEDVAIYDTADCDTFIVEYRLNGKTLPENRGFYCLYINVFKVKNGRIKELHDYEDVLNRELILLNN</sequence>
<dbReference type="RefSeq" id="WP_038214362.1">
    <property type="nucleotide sequence ID" value="NZ_CAWLWN010000086.1"/>
</dbReference>
<dbReference type="Proteomes" id="UP000028511">
    <property type="component" value="Unassembled WGS sequence"/>
</dbReference>
<proteinExistence type="predicted"/>
<evidence type="ECO:0000259" key="1">
    <source>
        <dbReference type="Pfam" id="PF12680"/>
    </source>
</evidence>
<organism evidence="2 3">
    <name type="scientific">Xenorhabdus bovienii str. puntauvense</name>
    <dbReference type="NCBI Taxonomy" id="1398201"/>
    <lineage>
        <taxon>Bacteria</taxon>
        <taxon>Pseudomonadati</taxon>
        <taxon>Pseudomonadota</taxon>
        <taxon>Gammaproteobacteria</taxon>
        <taxon>Enterobacterales</taxon>
        <taxon>Morganellaceae</taxon>
        <taxon>Xenorhabdus</taxon>
    </lineage>
</organism>
<gene>
    <name evidence="2" type="ORF">XBP1_930047</name>
</gene>
<accession>A0A077NM21</accession>
<dbReference type="HOGENOM" id="CLU_1926767_0_0_6"/>
<dbReference type="SUPFAM" id="SSF54427">
    <property type="entry name" value="NTF2-like"/>
    <property type="match status" value="1"/>
</dbReference>
<dbReference type="InterPro" id="IPR032710">
    <property type="entry name" value="NTF2-like_dom_sf"/>
</dbReference>
<protein>
    <recommendedName>
        <fullName evidence="1">SnoaL-like domain-containing protein</fullName>
    </recommendedName>
</protein>
<dbReference type="AlphaFoldDB" id="A0A077NM21"/>
<feature type="domain" description="SnoaL-like" evidence="1">
    <location>
        <begin position="8"/>
        <end position="114"/>
    </location>
</feature>
<evidence type="ECO:0000313" key="2">
    <source>
        <dbReference type="EMBL" id="CDG99332.1"/>
    </source>
</evidence>
<name>A0A077NM21_XENBV</name>
<dbReference type="Pfam" id="PF12680">
    <property type="entry name" value="SnoaL_2"/>
    <property type="match status" value="1"/>
</dbReference>
<reference evidence="2" key="1">
    <citation type="submission" date="2013-07" db="EMBL/GenBank/DDBJ databases">
        <title>Sub-species coevolution in mutualistic symbiosis.</title>
        <authorList>
            <person name="Murfin K."/>
            <person name="Klassen J."/>
            <person name="Lee M."/>
            <person name="Forst S."/>
            <person name="Stock P."/>
            <person name="Goodrich-Blair H."/>
        </authorList>
    </citation>
    <scope>NUCLEOTIDE SEQUENCE [LARGE SCALE GENOMIC DNA]</scope>
    <source>
        <strain evidence="2">Puntauvense</strain>
    </source>
</reference>
<evidence type="ECO:0000313" key="3">
    <source>
        <dbReference type="Proteomes" id="UP000028511"/>
    </source>
</evidence>
<dbReference type="InterPro" id="IPR037401">
    <property type="entry name" value="SnoaL-like"/>
</dbReference>
<dbReference type="Gene3D" id="3.10.450.50">
    <property type="match status" value="1"/>
</dbReference>
<comment type="caution">
    <text evidence="2">The sequence shown here is derived from an EMBL/GenBank/DDBJ whole genome shotgun (WGS) entry which is preliminary data.</text>
</comment>
<dbReference type="EMBL" id="CBSW010000302">
    <property type="protein sequence ID" value="CDG99332.1"/>
    <property type="molecule type" value="Genomic_DNA"/>
</dbReference>